<keyword evidence="2" id="KW-0347">Helicase</keyword>
<feature type="domain" description="MrfA-like Zn-binding" evidence="1">
    <location>
        <begin position="277"/>
        <end position="353"/>
    </location>
</feature>
<evidence type="ECO:0000313" key="2">
    <source>
        <dbReference type="EMBL" id="JAC82566.1"/>
    </source>
</evidence>
<accession>A0A061SIN5</accession>
<dbReference type="GO" id="GO:0006289">
    <property type="term" value="P:nucleotide-excision repair"/>
    <property type="evidence" value="ECO:0007669"/>
    <property type="project" value="TreeGrafter"/>
</dbReference>
<sequence>GRAGRRSSPSLAVVVAQPSPLDRFYIDNPEKYFERGCEEALVDINNFSLLRYHLMYAAHECPLTAADVRLFGANYRMVVDDLLADGFCQLCRATRCFRPLLPPPSTSGIRGNMSLASYTVLNVAAENVVIEEIDSSKVDSLAHEGAILLHRQEAYLVEKLDRTSQTVLARPCAAPHFTVPKETRKVTVVWTAASKNIGAGRVAYGDVTVHQRVTGYKKLNLFTQNVITERSLPVECYPPQELKTKAFWISVPLELMNKLQSKNLDPLEALQGVKNIMLCKVPEIALCDRSDVRGQEEHAANDSELPSLFVFDYHEGGIGIAQKMYHEVNTSLLQQIFDLISSCPCSRGCPKCLVTDNRSNLSETAKVACTTLLEGLIGLWMNSGQ</sequence>
<dbReference type="AlphaFoldDB" id="A0A061SIN5"/>
<dbReference type="GO" id="GO:0005634">
    <property type="term" value="C:nucleus"/>
    <property type="evidence" value="ECO:0007669"/>
    <property type="project" value="TreeGrafter"/>
</dbReference>
<dbReference type="GO" id="GO:0036297">
    <property type="term" value="P:interstrand cross-link repair"/>
    <property type="evidence" value="ECO:0007669"/>
    <property type="project" value="TreeGrafter"/>
</dbReference>
<proteinExistence type="predicted"/>
<name>A0A061SIN5_9CHLO</name>
<keyword evidence="2" id="KW-0547">Nucleotide-binding</keyword>
<dbReference type="Pfam" id="PF09369">
    <property type="entry name" value="MZB"/>
    <property type="match status" value="1"/>
</dbReference>
<dbReference type="GO" id="GO:0043138">
    <property type="term" value="F:3'-5' DNA helicase activity"/>
    <property type="evidence" value="ECO:0007669"/>
    <property type="project" value="TreeGrafter"/>
</dbReference>
<gene>
    <name evidence="2" type="ORF">TSPGSL018_5442</name>
</gene>
<keyword evidence="2" id="KW-0378">Hydrolase</keyword>
<feature type="non-terminal residue" evidence="2">
    <location>
        <position position="1"/>
    </location>
</feature>
<protein>
    <submittedName>
        <fullName evidence="2">Dead deah box helicase</fullName>
    </submittedName>
</protein>
<dbReference type="EMBL" id="GBEZ01002496">
    <property type="protein sequence ID" value="JAC82566.1"/>
    <property type="molecule type" value="Transcribed_RNA"/>
</dbReference>
<dbReference type="PANTHER" id="PTHR47957">
    <property type="entry name" value="ATP-DEPENDENT HELICASE HRQ1"/>
    <property type="match status" value="1"/>
</dbReference>
<keyword evidence="2" id="KW-0067">ATP-binding</keyword>
<organism evidence="2">
    <name type="scientific">Tetraselmis sp. GSL018</name>
    <dbReference type="NCBI Taxonomy" id="582737"/>
    <lineage>
        <taxon>Eukaryota</taxon>
        <taxon>Viridiplantae</taxon>
        <taxon>Chlorophyta</taxon>
        <taxon>core chlorophytes</taxon>
        <taxon>Chlorodendrophyceae</taxon>
        <taxon>Chlorodendrales</taxon>
        <taxon>Chlorodendraceae</taxon>
        <taxon>Tetraselmis</taxon>
    </lineage>
</organism>
<evidence type="ECO:0000259" key="1">
    <source>
        <dbReference type="Pfam" id="PF09369"/>
    </source>
</evidence>
<dbReference type="PANTHER" id="PTHR47957:SF3">
    <property type="entry name" value="ATP-DEPENDENT HELICASE HRQ1"/>
    <property type="match status" value="1"/>
</dbReference>
<reference evidence="2" key="1">
    <citation type="submission" date="2014-05" db="EMBL/GenBank/DDBJ databases">
        <title>The transcriptome of the halophilic microalga Tetraselmis sp. GSL018 isolated from the Great Salt Lake, Utah.</title>
        <authorList>
            <person name="Jinkerson R.E."/>
            <person name="D'Adamo S."/>
            <person name="Posewitz M.C."/>
        </authorList>
    </citation>
    <scope>NUCLEOTIDE SEQUENCE</scope>
    <source>
        <strain evidence="2">GSL018</strain>
    </source>
</reference>
<dbReference type="InterPro" id="IPR018973">
    <property type="entry name" value="MZB"/>
</dbReference>